<dbReference type="Proteomes" id="UP000318717">
    <property type="component" value="Unassembled WGS sequence"/>
</dbReference>
<evidence type="ECO:0000256" key="4">
    <source>
        <dbReference type="ARBA" id="ARBA00022989"/>
    </source>
</evidence>
<dbReference type="InterPro" id="IPR038766">
    <property type="entry name" value="Membrane_comp_ABC_pdt"/>
</dbReference>
<feature type="transmembrane region" description="Helical" evidence="6">
    <location>
        <begin position="385"/>
        <end position="405"/>
    </location>
</feature>
<dbReference type="EMBL" id="BJLF01000003">
    <property type="protein sequence ID" value="GEA50106.1"/>
    <property type="molecule type" value="Genomic_DNA"/>
</dbReference>
<organism evidence="8 9">
    <name type="scientific">Vibrio inusitatus NBRC 102082</name>
    <dbReference type="NCBI Taxonomy" id="1219070"/>
    <lineage>
        <taxon>Bacteria</taxon>
        <taxon>Pseudomonadati</taxon>
        <taxon>Pseudomonadota</taxon>
        <taxon>Gammaproteobacteria</taxon>
        <taxon>Vibrionales</taxon>
        <taxon>Vibrionaceae</taxon>
        <taxon>Vibrio</taxon>
    </lineage>
</organism>
<name>A0A4Y3HSP7_9VIBR</name>
<evidence type="ECO:0000313" key="9">
    <source>
        <dbReference type="Proteomes" id="UP000318717"/>
    </source>
</evidence>
<feature type="transmembrane region" description="Helical" evidence="6">
    <location>
        <begin position="730"/>
        <end position="757"/>
    </location>
</feature>
<evidence type="ECO:0000256" key="5">
    <source>
        <dbReference type="ARBA" id="ARBA00023136"/>
    </source>
</evidence>
<sequence>MLWPIAKALLGHYKRHPLQMILVWLGLSLGISVLVGVLAINQHAKLSYTHGERLFANPLPYRIQSKSSSNTIPQGFYVQMRREGFHQCIPFDIFRSRTDEGGEIQLLGIDALATAEVFFRSDILENPILKMMQPPYPVLVNHTYMKYMGWEEGQRLKLQDGKELGPLVVDNQKLVKGSNLIVDMAVTRNLRRGTGFSLIGCGNLSQQKLDKIRSMLPEGMSLRKNTRAELVSLTEAFHLNLTAMGMLSFLIGLFIFYQAMSLSFIQRQTVVGVLRQVGVSGGQLVAALSLELVILVVVSWLSGNVLGLMLANQLLPAVSMSIGAIYNASIDLVINWSWTWSLKSLGMAILGVLLSCTWPLVRLVRSQPIRLTARLSLVRFAGKEFFWQAVLSAFCLFAAVFILQFGEGVYAGFSILGFMLVGVALVVPYIIFELFTYLSYRLRWVRARWFFADAAASMSYRGVALMAFMLAITANVGVETMVGSFRETTDKWLSQRLAADVYIHPTVNAAPRMTSWLEKQPEVKEVWQRWETELVTLDGNINLVSTGNSAGEEGSLSEKVTIPDYWHHLHHSRSVMISESMSLKRNIRVGDYISLPAPIGQQWRVVGVYYDYGNPYDQVLLSENSWRLLLPGQGSIGLGVVLNDKSQAESLTSKLISIYRTPAERVVNNNTIHEHALKIFDRTFGITDTLGNLTLIVAVFGIFFATLAGEASRLRNVALLRCLGVSGKELVFIGGAQLFAFGLVASCVAIPLGMALASNVVELILKKTFGWSMQLHVVPWDYLGTLALTVGALMLAGAIPVLQVIRRTPMKSLRDAL</sequence>
<keyword evidence="3 6" id="KW-0812">Transmembrane</keyword>
<keyword evidence="5 6" id="KW-0472">Membrane</keyword>
<evidence type="ECO:0000256" key="3">
    <source>
        <dbReference type="ARBA" id="ARBA00022692"/>
    </source>
</evidence>
<reference evidence="8 9" key="1">
    <citation type="submission" date="2019-06" db="EMBL/GenBank/DDBJ databases">
        <title>Whole genome shotgun sequence of Vibrio inusitatus NBRC 102082.</title>
        <authorList>
            <person name="Hosoyama A."/>
            <person name="Uohara A."/>
            <person name="Ohji S."/>
            <person name="Ichikawa N."/>
        </authorList>
    </citation>
    <scope>NUCLEOTIDE SEQUENCE [LARGE SCALE GENOMIC DNA]</scope>
    <source>
        <strain evidence="8 9">NBRC 102082</strain>
    </source>
</reference>
<dbReference type="OrthoDB" id="343744at2"/>
<feature type="domain" description="ABC3 transporter permease C-terminal" evidence="7">
    <location>
        <begin position="244"/>
        <end position="368"/>
    </location>
</feature>
<dbReference type="InterPro" id="IPR003838">
    <property type="entry name" value="ABC3_permease_C"/>
</dbReference>
<feature type="transmembrane region" description="Helical" evidence="6">
    <location>
        <begin position="690"/>
        <end position="709"/>
    </location>
</feature>
<feature type="transmembrane region" description="Helical" evidence="6">
    <location>
        <begin position="280"/>
        <end position="302"/>
    </location>
</feature>
<keyword evidence="9" id="KW-1185">Reference proteome</keyword>
<feature type="transmembrane region" description="Helical" evidence="6">
    <location>
        <begin position="459"/>
        <end position="478"/>
    </location>
</feature>
<feature type="transmembrane region" description="Helical" evidence="6">
    <location>
        <begin position="782"/>
        <end position="805"/>
    </location>
</feature>
<protein>
    <submittedName>
        <fullName evidence="8">ABC transporter permease</fullName>
    </submittedName>
</protein>
<accession>A0A4Y3HSP7</accession>
<gene>
    <name evidence="8" type="ORF">VIN01S_09100</name>
</gene>
<evidence type="ECO:0000256" key="2">
    <source>
        <dbReference type="ARBA" id="ARBA00022475"/>
    </source>
</evidence>
<comment type="subcellular location">
    <subcellularLocation>
        <location evidence="1">Cell membrane</location>
        <topology evidence="1">Multi-pass membrane protein</topology>
    </subcellularLocation>
</comment>
<dbReference type="GO" id="GO:0005886">
    <property type="term" value="C:plasma membrane"/>
    <property type="evidence" value="ECO:0007669"/>
    <property type="project" value="UniProtKB-SubCell"/>
</dbReference>
<keyword evidence="2" id="KW-1003">Cell membrane</keyword>
<proteinExistence type="predicted"/>
<evidence type="ECO:0000259" key="7">
    <source>
        <dbReference type="Pfam" id="PF02687"/>
    </source>
</evidence>
<comment type="caution">
    <text evidence="8">The sequence shown here is derived from an EMBL/GenBank/DDBJ whole genome shotgun (WGS) entry which is preliminary data.</text>
</comment>
<dbReference type="PANTHER" id="PTHR30287:SF2">
    <property type="entry name" value="BLL1001 PROTEIN"/>
    <property type="match status" value="1"/>
</dbReference>
<feature type="transmembrane region" description="Helical" evidence="6">
    <location>
        <begin position="314"/>
        <end position="338"/>
    </location>
</feature>
<evidence type="ECO:0000313" key="8">
    <source>
        <dbReference type="EMBL" id="GEA50106.1"/>
    </source>
</evidence>
<feature type="transmembrane region" description="Helical" evidence="6">
    <location>
        <begin position="344"/>
        <end position="364"/>
    </location>
</feature>
<feature type="domain" description="ABC3 transporter permease C-terminal" evidence="7">
    <location>
        <begin position="693"/>
        <end position="809"/>
    </location>
</feature>
<keyword evidence="4 6" id="KW-1133">Transmembrane helix</keyword>
<dbReference type="RefSeq" id="WP_141344496.1">
    <property type="nucleotide sequence ID" value="NZ_BJLF01000003.1"/>
</dbReference>
<feature type="transmembrane region" description="Helical" evidence="6">
    <location>
        <begin position="237"/>
        <end position="260"/>
    </location>
</feature>
<evidence type="ECO:0000256" key="6">
    <source>
        <dbReference type="SAM" id="Phobius"/>
    </source>
</evidence>
<dbReference type="PANTHER" id="PTHR30287">
    <property type="entry name" value="MEMBRANE COMPONENT OF PREDICTED ABC SUPERFAMILY METABOLITE UPTAKE TRANSPORTER"/>
    <property type="match status" value="1"/>
</dbReference>
<feature type="transmembrane region" description="Helical" evidence="6">
    <location>
        <begin position="20"/>
        <end position="40"/>
    </location>
</feature>
<feature type="transmembrane region" description="Helical" evidence="6">
    <location>
        <begin position="411"/>
        <end position="438"/>
    </location>
</feature>
<dbReference type="AlphaFoldDB" id="A0A4Y3HSP7"/>
<dbReference type="Pfam" id="PF02687">
    <property type="entry name" value="FtsX"/>
    <property type="match status" value="2"/>
</dbReference>
<evidence type="ECO:0000256" key="1">
    <source>
        <dbReference type="ARBA" id="ARBA00004651"/>
    </source>
</evidence>